<organism evidence="10 11">
    <name type="scientific">Flavihumibacter solisilvae</name>
    <dbReference type="NCBI Taxonomy" id="1349421"/>
    <lineage>
        <taxon>Bacteria</taxon>
        <taxon>Pseudomonadati</taxon>
        <taxon>Bacteroidota</taxon>
        <taxon>Chitinophagia</taxon>
        <taxon>Chitinophagales</taxon>
        <taxon>Chitinophagaceae</taxon>
        <taxon>Flavihumibacter</taxon>
    </lineage>
</organism>
<dbReference type="PROSITE" id="PS51257">
    <property type="entry name" value="PROKAR_LIPOPROTEIN"/>
    <property type="match status" value="1"/>
</dbReference>
<keyword evidence="6" id="KW-0560">Oxidoreductase</keyword>
<evidence type="ECO:0000313" key="10">
    <source>
        <dbReference type="EMBL" id="KIC93472.1"/>
    </source>
</evidence>
<comment type="similarity">
    <text evidence="2">Belongs to the bacterial PQQ dehydrogenase family.</text>
</comment>
<accession>A0A0C1L0F9</accession>
<evidence type="ECO:0000256" key="5">
    <source>
        <dbReference type="ARBA" id="ARBA00022729"/>
    </source>
</evidence>
<keyword evidence="7 8" id="KW-0408">Iron</keyword>
<evidence type="ECO:0000256" key="7">
    <source>
        <dbReference type="ARBA" id="ARBA00023004"/>
    </source>
</evidence>
<dbReference type="InterPro" id="IPR018391">
    <property type="entry name" value="PQQ_b-propeller_rpt"/>
</dbReference>
<dbReference type="GO" id="GO:0046872">
    <property type="term" value="F:metal ion binding"/>
    <property type="evidence" value="ECO:0007669"/>
    <property type="project" value="UniProtKB-KW"/>
</dbReference>
<keyword evidence="4 8" id="KW-0479">Metal-binding</keyword>
<dbReference type="GO" id="GO:0048038">
    <property type="term" value="F:quinone binding"/>
    <property type="evidence" value="ECO:0007669"/>
    <property type="project" value="InterPro"/>
</dbReference>
<dbReference type="PANTHER" id="PTHR32303:SF4">
    <property type="entry name" value="QUINOPROTEIN GLUCOSE DEHYDROGENASE"/>
    <property type="match status" value="1"/>
</dbReference>
<dbReference type="Pfam" id="PF01011">
    <property type="entry name" value="PQQ"/>
    <property type="match status" value="2"/>
</dbReference>
<comment type="caution">
    <text evidence="10">The sequence shown here is derived from an EMBL/GenBank/DDBJ whole genome shotgun (WGS) entry which is preliminary data.</text>
</comment>
<dbReference type="Proteomes" id="UP000031408">
    <property type="component" value="Unassembled WGS sequence"/>
</dbReference>
<dbReference type="GO" id="GO:0008876">
    <property type="term" value="F:quinoprotein glucose dehydrogenase activity"/>
    <property type="evidence" value="ECO:0007669"/>
    <property type="project" value="TreeGrafter"/>
</dbReference>
<proteinExistence type="inferred from homology"/>
<dbReference type="STRING" id="1349421.OI18_17075"/>
<dbReference type="GO" id="GO:0020037">
    <property type="term" value="F:heme binding"/>
    <property type="evidence" value="ECO:0007669"/>
    <property type="project" value="InterPro"/>
</dbReference>
<dbReference type="GO" id="GO:0009055">
    <property type="term" value="F:electron transfer activity"/>
    <property type="evidence" value="ECO:0007669"/>
    <property type="project" value="InterPro"/>
</dbReference>
<gene>
    <name evidence="10" type="ORF">OI18_17075</name>
</gene>
<reference evidence="10 11" key="1">
    <citation type="submission" date="2014-11" db="EMBL/GenBank/DDBJ databases">
        <title>Genome sequence of Flavihumibacter solisilvae 3-3.</title>
        <authorList>
            <person name="Zhou G."/>
            <person name="Li M."/>
            <person name="Wang G."/>
        </authorList>
    </citation>
    <scope>NUCLEOTIDE SEQUENCE [LARGE SCALE GENOMIC DNA]</scope>
    <source>
        <strain evidence="10 11">3-3</strain>
    </source>
</reference>
<dbReference type="PROSITE" id="PS51007">
    <property type="entry name" value="CYTC"/>
    <property type="match status" value="1"/>
</dbReference>
<dbReference type="AlphaFoldDB" id="A0A0C1L0F9"/>
<dbReference type="InterPro" id="IPR002372">
    <property type="entry name" value="PQQ_rpt_dom"/>
</dbReference>
<dbReference type="OrthoDB" id="9794322at2"/>
<dbReference type="InterPro" id="IPR017511">
    <property type="entry name" value="PQQ_mDH"/>
</dbReference>
<dbReference type="RefSeq" id="WP_039141975.1">
    <property type="nucleotide sequence ID" value="NZ_JSVC01000019.1"/>
</dbReference>
<keyword evidence="3 8" id="KW-0349">Heme</keyword>
<dbReference type="InterPro" id="IPR011047">
    <property type="entry name" value="Quinoprotein_ADH-like_sf"/>
</dbReference>
<evidence type="ECO:0000259" key="9">
    <source>
        <dbReference type="PROSITE" id="PS51007"/>
    </source>
</evidence>
<evidence type="ECO:0000256" key="8">
    <source>
        <dbReference type="PROSITE-ProRule" id="PRU00433"/>
    </source>
</evidence>
<dbReference type="EMBL" id="JSVC01000019">
    <property type="protein sequence ID" value="KIC93472.1"/>
    <property type="molecule type" value="Genomic_DNA"/>
</dbReference>
<feature type="domain" description="Cytochrome c" evidence="9">
    <location>
        <begin position="488"/>
        <end position="563"/>
    </location>
</feature>
<dbReference type="CDD" id="cd10280">
    <property type="entry name" value="PQQ_mGDH"/>
    <property type="match status" value="1"/>
</dbReference>
<dbReference type="Gene3D" id="1.10.760.10">
    <property type="entry name" value="Cytochrome c-like domain"/>
    <property type="match status" value="1"/>
</dbReference>
<dbReference type="InterPro" id="IPR009056">
    <property type="entry name" value="Cyt_c-like_dom"/>
</dbReference>
<dbReference type="SUPFAM" id="SSF50998">
    <property type="entry name" value="Quinoprotein alcohol dehydrogenase-like"/>
    <property type="match status" value="1"/>
</dbReference>
<dbReference type="SMART" id="SM00564">
    <property type="entry name" value="PQQ"/>
    <property type="match status" value="5"/>
</dbReference>
<sequence length="730" mass="80485">MKKISFSAAVISILLTAACENGHHAATSDHSRGWEVYGGSNEGTRFSAFNQVDTSNVAQLEVAWEYHTGDADIENFSQIQCNPIIVDAVMYGTSPQQKVFAIDASTGKEFWTFDPLSALESDEGRFVMNNTRGLSYWTDGKAKRIFFTAGPFLHSIDATTGRLDSAFGRFGKVDLHEGLGRDVSGMFITNTSPGVVYKDLLILGSRVDEGPVAAPGHIRAYNVRSGKQEWIFHTIPQPGEDGFESWEDPNAWKYIGGANCWSGFTLDEKRGIVFAPTGSASYDFYGGMRKGANLFADCVLALDAATGKRRWHFQQIHHDLWDRDLPTPPALVTVKHNGKDVDAVAQPTKTGYIFLLDRETGEPLFPVNELPVPVETDLAGEKVYPTQPVPVLPKPFVRQSITENDINDLVSPEEQRELKQKLATLNHSHMFQAPSKKGTVIFPGYDGGAEWGGPAFDPSTGIIYVNANEMPWILQMLDAKNEQPKSENWLQAGKRLYGMHCQSCHGVDTKGGGHYPSLLNMEKRYSQPQFDSLLLSGRRMMPSFQHLQEEERKAIASYILSLKADQEKRFTVPPSTPDTFRQLPYMGAGYTKFRTKDGQPAIRPPWGTLTAIDLNSGQHVWQIPLGEIPELKAKGHHTGTENYGGPVVTSGGLVFIAATSDRKMRAFNKRTGQLLWEFTLPASGFATPSVYEVSGRQYIVIACGGGKLRTKSGDSYVAFALPSTGEPGKK</sequence>
<protein>
    <submittedName>
        <fullName evidence="10">Pyrrolo-quinoline quinone</fullName>
    </submittedName>
</protein>
<evidence type="ECO:0000256" key="6">
    <source>
        <dbReference type="ARBA" id="ARBA00023002"/>
    </source>
</evidence>
<dbReference type="PANTHER" id="PTHR32303">
    <property type="entry name" value="QUINOPROTEIN ALCOHOL DEHYDROGENASE (CYTOCHROME C)"/>
    <property type="match status" value="1"/>
</dbReference>
<comment type="cofactor">
    <cofactor evidence="1">
        <name>pyrroloquinoline quinone</name>
        <dbReference type="ChEBI" id="CHEBI:58442"/>
    </cofactor>
</comment>
<dbReference type="Gene3D" id="2.140.10.10">
    <property type="entry name" value="Quinoprotein alcohol dehydrogenase-like superfamily"/>
    <property type="match status" value="2"/>
</dbReference>
<dbReference type="Pfam" id="PF13442">
    <property type="entry name" value="Cytochrome_CBB3"/>
    <property type="match status" value="1"/>
</dbReference>
<dbReference type="GO" id="GO:0016020">
    <property type="term" value="C:membrane"/>
    <property type="evidence" value="ECO:0007669"/>
    <property type="project" value="InterPro"/>
</dbReference>
<dbReference type="SUPFAM" id="SSF46626">
    <property type="entry name" value="Cytochrome c"/>
    <property type="match status" value="1"/>
</dbReference>
<evidence type="ECO:0000256" key="2">
    <source>
        <dbReference type="ARBA" id="ARBA00008156"/>
    </source>
</evidence>
<evidence type="ECO:0000256" key="4">
    <source>
        <dbReference type="ARBA" id="ARBA00022723"/>
    </source>
</evidence>
<evidence type="ECO:0000256" key="3">
    <source>
        <dbReference type="ARBA" id="ARBA00022617"/>
    </source>
</evidence>
<name>A0A0C1L0F9_9BACT</name>
<keyword evidence="11" id="KW-1185">Reference proteome</keyword>
<keyword evidence="5" id="KW-0732">Signal</keyword>
<evidence type="ECO:0000313" key="11">
    <source>
        <dbReference type="Proteomes" id="UP000031408"/>
    </source>
</evidence>
<dbReference type="InterPro" id="IPR036909">
    <property type="entry name" value="Cyt_c-like_dom_sf"/>
</dbReference>
<evidence type="ECO:0000256" key="1">
    <source>
        <dbReference type="ARBA" id="ARBA00001931"/>
    </source>
</evidence>